<dbReference type="Proteomes" id="UP001500503">
    <property type="component" value="Unassembled WGS sequence"/>
</dbReference>
<dbReference type="Pfam" id="PF00295">
    <property type="entry name" value="Glyco_hydro_28"/>
    <property type="match status" value="1"/>
</dbReference>
<evidence type="ECO:0000259" key="7">
    <source>
        <dbReference type="PROSITE" id="PS50853"/>
    </source>
</evidence>
<keyword evidence="2 5" id="KW-0378">Hydrolase</keyword>
<evidence type="ECO:0000256" key="5">
    <source>
        <dbReference type="RuleBase" id="RU361169"/>
    </source>
</evidence>
<dbReference type="PROSITE" id="PS50853">
    <property type="entry name" value="FN3"/>
    <property type="match status" value="4"/>
</dbReference>
<dbReference type="PROSITE" id="PS00502">
    <property type="entry name" value="POLYGALACTURONASE"/>
    <property type="match status" value="1"/>
</dbReference>
<dbReference type="InterPro" id="IPR000743">
    <property type="entry name" value="Glyco_hydro_28"/>
</dbReference>
<evidence type="ECO:0000256" key="1">
    <source>
        <dbReference type="ARBA" id="ARBA00008834"/>
    </source>
</evidence>
<dbReference type="Gene3D" id="2.160.20.10">
    <property type="entry name" value="Single-stranded right-handed beta-helix, Pectin lyase-like"/>
    <property type="match status" value="1"/>
</dbReference>
<dbReference type="InterPro" id="IPR051801">
    <property type="entry name" value="GH28_Enzymes"/>
</dbReference>
<evidence type="ECO:0000256" key="3">
    <source>
        <dbReference type="ARBA" id="ARBA00023295"/>
    </source>
</evidence>
<comment type="similarity">
    <text evidence="1 5">Belongs to the glycosyl hydrolase 28 family.</text>
</comment>
<feature type="domain" description="Fibronectin type-III" evidence="7">
    <location>
        <begin position="678"/>
        <end position="773"/>
    </location>
</feature>
<keyword evidence="4" id="KW-0119">Carbohydrate metabolism</keyword>
<reference evidence="9" key="1">
    <citation type="journal article" date="2019" name="Int. J. Syst. Evol. Microbiol.">
        <title>The Global Catalogue of Microorganisms (GCM) 10K type strain sequencing project: providing services to taxonomists for standard genome sequencing and annotation.</title>
        <authorList>
            <consortium name="The Broad Institute Genomics Platform"/>
            <consortium name="The Broad Institute Genome Sequencing Center for Infectious Disease"/>
            <person name="Wu L."/>
            <person name="Ma J."/>
        </authorList>
    </citation>
    <scope>NUCLEOTIDE SEQUENCE [LARGE SCALE GENOMIC DNA]</scope>
    <source>
        <strain evidence="9">JCM 17933</strain>
    </source>
</reference>
<feature type="domain" description="Fibronectin type-III" evidence="7">
    <location>
        <begin position="587"/>
        <end position="674"/>
    </location>
</feature>
<dbReference type="Pfam" id="PF12708">
    <property type="entry name" value="Pect-lyase_RHGA_epim"/>
    <property type="match status" value="1"/>
</dbReference>
<feature type="region of interest" description="Disordered" evidence="6">
    <location>
        <begin position="655"/>
        <end position="683"/>
    </location>
</feature>
<dbReference type="InterPro" id="IPR006626">
    <property type="entry name" value="PbH1"/>
</dbReference>
<proteinExistence type="inferred from homology"/>
<evidence type="ECO:0000313" key="8">
    <source>
        <dbReference type="EMBL" id="GAA4489057.1"/>
    </source>
</evidence>
<feature type="domain" description="Fibronectin type-III" evidence="7">
    <location>
        <begin position="783"/>
        <end position="877"/>
    </location>
</feature>
<dbReference type="SMART" id="SM00060">
    <property type="entry name" value="FN3"/>
    <property type="match status" value="4"/>
</dbReference>
<dbReference type="SUPFAM" id="SSF51126">
    <property type="entry name" value="Pectin lyase-like"/>
    <property type="match status" value="1"/>
</dbReference>
<dbReference type="InterPro" id="IPR013783">
    <property type="entry name" value="Ig-like_fold"/>
</dbReference>
<evidence type="ECO:0000313" key="9">
    <source>
        <dbReference type="Proteomes" id="UP001500503"/>
    </source>
</evidence>
<dbReference type="PANTHER" id="PTHR31339:SF9">
    <property type="entry name" value="PLASMIN AND FIBRONECTIN-BINDING PROTEIN A"/>
    <property type="match status" value="1"/>
</dbReference>
<dbReference type="Pfam" id="PF00041">
    <property type="entry name" value="fn3"/>
    <property type="match status" value="3"/>
</dbReference>
<evidence type="ECO:0000256" key="2">
    <source>
        <dbReference type="ARBA" id="ARBA00022801"/>
    </source>
</evidence>
<dbReference type="Gene3D" id="2.60.40.10">
    <property type="entry name" value="Immunoglobulins"/>
    <property type="match status" value="4"/>
</dbReference>
<comment type="caution">
    <text evidence="8">The sequence shown here is derived from an EMBL/GenBank/DDBJ whole genome shotgun (WGS) entry which is preliminary data.</text>
</comment>
<dbReference type="InterPro" id="IPR036116">
    <property type="entry name" value="FN3_sf"/>
</dbReference>
<protein>
    <recommendedName>
        <fullName evidence="7">Fibronectin type-III domain-containing protein</fullName>
    </recommendedName>
</protein>
<dbReference type="EMBL" id="BAABHF010000015">
    <property type="protein sequence ID" value="GAA4489057.1"/>
    <property type="molecule type" value="Genomic_DNA"/>
</dbReference>
<dbReference type="PANTHER" id="PTHR31339">
    <property type="entry name" value="PECTIN LYASE-RELATED"/>
    <property type="match status" value="1"/>
</dbReference>
<dbReference type="InterPro" id="IPR012334">
    <property type="entry name" value="Pectin_lyas_fold"/>
</dbReference>
<dbReference type="CDD" id="cd00063">
    <property type="entry name" value="FN3"/>
    <property type="match status" value="4"/>
</dbReference>
<dbReference type="SMART" id="SM00710">
    <property type="entry name" value="PbH1"/>
    <property type="match status" value="5"/>
</dbReference>
<organism evidence="8 9">
    <name type="scientific">Actinoallomurus oryzae</name>
    <dbReference type="NCBI Taxonomy" id="502180"/>
    <lineage>
        <taxon>Bacteria</taxon>
        <taxon>Bacillati</taxon>
        <taxon>Actinomycetota</taxon>
        <taxon>Actinomycetes</taxon>
        <taxon>Streptosporangiales</taxon>
        <taxon>Thermomonosporaceae</taxon>
        <taxon>Actinoallomurus</taxon>
    </lineage>
</organism>
<evidence type="ECO:0000256" key="6">
    <source>
        <dbReference type="SAM" id="MobiDB-lite"/>
    </source>
</evidence>
<evidence type="ECO:0000256" key="4">
    <source>
        <dbReference type="ARBA" id="ARBA00023326"/>
    </source>
</evidence>
<dbReference type="InterPro" id="IPR003961">
    <property type="entry name" value="FN3_dom"/>
</dbReference>
<feature type="region of interest" description="Disordered" evidence="6">
    <location>
        <begin position="1"/>
        <end position="24"/>
    </location>
</feature>
<keyword evidence="9" id="KW-1185">Reference proteome</keyword>
<dbReference type="InterPro" id="IPR024535">
    <property type="entry name" value="RHGA/B-epi-like_pectate_lyase"/>
</dbReference>
<dbReference type="InterPro" id="IPR011050">
    <property type="entry name" value="Pectin_lyase_fold/virulence"/>
</dbReference>
<gene>
    <name evidence="8" type="ORF">GCM10023191_019250</name>
</gene>
<dbReference type="SUPFAM" id="SSF49265">
    <property type="entry name" value="Fibronectin type III"/>
    <property type="match status" value="3"/>
</dbReference>
<keyword evidence="4" id="KW-0624">Polysaccharide degradation</keyword>
<feature type="domain" description="Fibronectin type-III" evidence="7">
    <location>
        <begin position="22"/>
        <end position="136"/>
    </location>
</feature>
<name>A0ABP8PNQ5_9ACTN</name>
<keyword evidence="3 5" id="KW-0326">Glycosidase</keyword>
<accession>A0ABP8PNQ5</accession>
<sequence length="877" mass="92166">MVLTAGPAAAHARDHRGPRPAAPTHVTVPRLAYDDSSVTLTWRGPSSGPAPVDYHIYADGRFVGDAQRGNDTDAKRFIDRFYADPGNADQVKVVEQNFTVTGLEPHHRYRFTVRSVAADGTESRAGRAVAQTTAAPSHVFDVTRYGAEGDGTTDDTVAIQKAIDACDKGGTVLLPAGTFVSGALWLKSDMTFKVDAGAKLLGSTNPDEYPYHFRLYDYSTDERYYSLLNAHTYDYGSLHDIRIVGPGTIDGNGWKQNGLDEGYFPVSAKSSSSTWQQNGILAKAQVEQAGQKYGNPAPYPTRSSLITMRGVDGVYYGGFKAENPSAHTLVNLHSDDVTVNDVKLLTYDVNNADGIEFSHGDGLTVINDVFDTGDDAMNFAAGLGAASEDQRPTRNAWIADNYFRHGHGAVVVGSHTGSWIENVLAEQNVVDGTDVGLRMKTVPTNGGGGRDVVFRDTAMKNIAAQGFIFTSAYSDPNAAIVVEPARQRARFQDVTVSNVTVDGTGSAAIDVVGVADRPHTRLSFDHVTFTGAGQAQLSYLTDSTFKDVRLSGLDAPWEIKHSSGLAFTGDTTMSGGTADAGHAPSWPPGAALTAAATDTALTVSWPAATDDTGVAAYDVLLDGHIVTSVGGDATGTTLDGLGPALTYHVSVAARDATGNSTPGPDADARTTGSPDRTPPRVPTASDALKVDAASVGTTWGRVDWTPADDDHGVGHYVVLLNGDAAGTVAGTDTSYTLTGLKPGTTYQVGLRAVDAGGNAATYPATAELTTGPAYDRAVPTWPAHSRVRVARISATGAVLSWPQATDDQQVAGYRVLVNGHPVGTGPFTPINTAVTTRDTAYTLTGLTPGRRYVITVEAGDTAGKWTGGGPGRVIRGR</sequence>